<dbReference type="Gene3D" id="3.10.28.10">
    <property type="entry name" value="Homing endonucleases"/>
    <property type="match status" value="1"/>
</dbReference>
<organism evidence="1">
    <name type="scientific">Coleochaete scutata</name>
    <dbReference type="NCBI Taxonomy" id="3125"/>
    <lineage>
        <taxon>Eukaryota</taxon>
        <taxon>Viridiplantae</taxon>
        <taxon>Streptophyta</taxon>
        <taxon>Coleochaetophyceae</taxon>
        <taxon>Coleochaetales</taxon>
        <taxon>Coleochaetaceae</taxon>
        <taxon>Coleochaete</taxon>
    </lineage>
</organism>
<dbReference type="AlphaFoldDB" id="A0A5P9NW22"/>
<geneLocation type="mitochondrion" evidence="1"/>
<name>A0A5P9NW22_COLSC</name>
<keyword evidence="1" id="KW-0378">Hydrolase</keyword>
<evidence type="ECO:0000313" key="1">
    <source>
        <dbReference type="EMBL" id="QFU80168.1"/>
    </source>
</evidence>
<dbReference type="EMBL" id="MN613583">
    <property type="protein sequence ID" value="QFU80168.1"/>
    <property type="molecule type" value="Genomic_DNA"/>
</dbReference>
<sequence>MLLSCLTSKDKRFSTIASNGTLLPRFIQLPPNLLHPMVGDMLGGGYLRFPVKDKEGHPSGNARFEFTQGVKNKNYFFYLWNTVYSEICTKAQPTPYPSLRTGKPIQQYWAASRFEELISFEGPKDLSRSDKVFTCFYRFSCFMVCQC</sequence>
<keyword evidence="1" id="KW-0496">Mitochondrion</keyword>
<dbReference type="InterPro" id="IPR027434">
    <property type="entry name" value="Homing_endonucl"/>
</dbReference>
<proteinExistence type="predicted"/>
<dbReference type="GeneID" id="42369893"/>
<dbReference type="SUPFAM" id="SSF55608">
    <property type="entry name" value="Homing endonucleases"/>
    <property type="match status" value="1"/>
</dbReference>
<gene>
    <name evidence="1" type="primary">orf147</name>
</gene>
<dbReference type="RefSeq" id="YP_009710063.1">
    <property type="nucleotide sequence ID" value="NC_045180.1"/>
</dbReference>
<accession>A0A5P9NW22</accession>
<reference evidence="1" key="1">
    <citation type="submission" date="2019-10" db="EMBL/GenBank/DDBJ databases">
        <title>Complete mitogenome of the streptophyte green alga Coleochaete scutata (Coleochaetophyceae).</title>
        <authorList>
            <person name="Turmel M."/>
            <person name="Otis C."/>
            <person name="Lemieux C."/>
        </authorList>
    </citation>
    <scope>NUCLEOTIDE SEQUENCE</scope>
</reference>
<keyword evidence="1" id="KW-0540">Nuclease</keyword>
<dbReference type="GO" id="GO:0004519">
    <property type="term" value="F:endonuclease activity"/>
    <property type="evidence" value="ECO:0007669"/>
    <property type="project" value="UniProtKB-KW"/>
</dbReference>
<protein>
    <submittedName>
        <fullName evidence="1">Putative LAGLIDADG homing endonuclease</fullName>
    </submittedName>
</protein>
<keyword evidence="1" id="KW-0255">Endonuclease</keyword>